<organism evidence="2 3">
    <name type="scientific">Mesorhabditis belari</name>
    <dbReference type="NCBI Taxonomy" id="2138241"/>
    <lineage>
        <taxon>Eukaryota</taxon>
        <taxon>Metazoa</taxon>
        <taxon>Ecdysozoa</taxon>
        <taxon>Nematoda</taxon>
        <taxon>Chromadorea</taxon>
        <taxon>Rhabditida</taxon>
        <taxon>Rhabditina</taxon>
        <taxon>Rhabditomorpha</taxon>
        <taxon>Rhabditoidea</taxon>
        <taxon>Rhabditidae</taxon>
        <taxon>Mesorhabditinae</taxon>
        <taxon>Mesorhabditis</taxon>
    </lineage>
</organism>
<protein>
    <submittedName>
        <fullName evidence="3">Uncharacterized protein</fullName>
    </submittedName>
</protein>
<evidence type="ECO:0000313" key="2">
    <source>
        <dbReference type="Proteomes" id="UP000887575"/>
    </source>
</evidence>
<keyword evidence="1" id="KW-0812">Transmembrane</keyword>
<name>A0AAF3FM75_9BILA</name>
<reference evidence="3" key="1">
    <citation type="submission" date="2024-02" db="UniProtKB">
        <authorList>
            <consortium name="WormBaseParasite"/>
        </authorList>
    </citation>
    <scope>IDENTIFICATION</scope>
</reference>
<keyword evidence="1" id="KW-0472">Membrane</keyword>
<sequence length="100" mass="11815">MHSCAAIYSNFEAFIPQWHLIPLNLDFYYLIIKFGAVGYGIFATLVILFCFPLTWKTMKELCYYRFLPEHWQPKEETSKVSMTEVNTWMTQVSSKFPSLD</sequence>
<proteinExistence type="predicted"/>
<dbReference type="Proteomes" id="UP000887575">
    <property type="component" value="Unassembled WGS sequence"/>
</dbReference>
<evidence type="ECO:0000313" key="3">
    <source>
        <dbReference type="WBParaSite" id="MBELARI_LOCUS7756"/>
    </source>
</evidence>
<keyword evidence="1" id="KW-1133">Transmembrane helix</keyword>
<evidence type="ECO:0000256" key="1">
    <source>
        <dbReference type="SAM" id="Phobius"/>
    </source>
</evidence>
<dbReference type="WBParaSite" id="MBELARI_LOCUS7756">
    <property type="protein sequence ID" value="MBELARI_LOCUS7756"/>
    <property type="gene ID" value="MBELARI_LOCUS7756"/>
</dbReference>
<dbReference type="AlphaFoldDB" id="A0AAF3FM75"/>
<feature type="transmembrane region" description="Helical" evidence="1">
    <location>
        <begin position="27"/>
        <end position="51"/>
    </location>
</feature>
<keyword evidence="2" id="KW-1185">Reference proteome</keyword>
<accession>A0AAF3FM75</accession>